<protein>
    <submittedName>
        <fullName evidence="1">E3 ubiquitin-protein ligase huwe1</fullName>
    </submittedName>
</protein>
<organism evidence="1 2">
    <name type="scientific">Colletotrichum truncatum</name>
    <name type="common">Anthracnose fungus</name>
    <name type="synonym">Colletotrichum capsici</name>
    <dbReference type="NCBI Taxonomy" id="5467"/>
    <lineage>
        <taxon>Eukaryota</taxon>
        <taxon>Fungi</taxon>
        <taxon>Dikarya</taxon>
        <taxon>Ascomycota</taxon>
        <taxon>Pezizomycotina</taxon>
        <taxon>Sordariomycetes</taxon>
        <taxon>Hypocreomycetidae</taxon>
        <taxon>Glomerellales</taxon>
        <taxon>Glomerellaceae</taxon>
        <taxon>Colletotrichum</taxon>
        <taxon>Colletotrichum truncatum species complex</taxon>
    </lineage>
</organism>
<sequence>MGKITKQMQPKHAETLSPWLKDFVTSACSTPLPLLPDHLSKFPTRWPFPRGDLYHWIPLLNRFDNILDCFCTTYNLDQGPQGRDFSCDLLLNRGTKTESYGDETWDGERLSKLGYKEDGDRQLIEAVLNFTRVLLEHCGNRSIYSSSMVLNKLLNTTVLSVLLATLQVSSELAQRYQASVKRIGSASRTVSTALLGNHYQIDLDRVQSLALPFAKTPIVSLSDSLTTGTPTSATKGKEKAQSSSQKNAAVMFANDLGAVLTTDNSRWNGWGDIKISYTAPSTARDQPAVTASDRVASSVPSTPTPLRRSTTAGSQQNTPRSARQPAADDTSPLGVRSPGMSNEHANSSQRVFDLPQSVVAATPIYDLLSRCPADMPPSAKYEVLNRLRVAKALLGNAESRQQALAIRLLAITNLAYIHPETTFVEKVLRHDNDETRRYQLAYQLAELIHPPADGSIQVPLWLQSIVLALLEAISNYAARYQDVLSALNANVNHGILLYVIRKAVGGMKTDEPDRGLQITEIDQWRTNLFSLTTHLAMSTRIGAEMVTAGLMDILVEILKIRSDVAQRNQSMILAFIDGLIWSYQNAFQTFFSGSGLDAISDLLVTTVAEAKQLVEAGQGNKPEHRNQIVDYEIPYNQQQTLKWVLKFVHHMMTNSYSYGGNTDRLLRNLVDKSELLGSLREIMQNTKRFGSVLWTNTVTVLSDFINNDPTSFAAISESGMIVSYLEAITSHSVTNQPAVQPPQGSEEQEPANRAENDDHSSPDPSDASIQIESDSRSHPPPEEELAASHDRPLAKGILPTSDAINVVPQVLNSICLNNAGLQMVVSSRAFESFLEIFESPAHVNTMETDPHLASNVGASFDELARHHPHLRRPISNSVVDMVARVRSLGVHKAKTANWGAKLLLNNGTQKPVPADENLKSRLETASTSKDKDKGSRDDVDVEMSDAAESSQKAEKPAGTSDESSSSATAYDDITPYVYALSSFLSAYFNNNTLKAFFINHGGIELLLDIAELPSLPHDFCESHASRTLHLVISQLVEQSPVLGLPSLLRRAQASVETLRPLAVYNKDTPYFGPFLSPDDKMTVEQVRSLDAEAQERVFQGTKMVKALLNAQSLIKTLYECFTSSPRSNSVQLYPINVFDYYLDLVKSLGPLLKAVLAEEGAEHNVLPQHWWAKRPAPGSDVMVSFEGPSGAQATTEVDTGSAPVSEDVPGSGSGGVQATNPGIQHKVPSKQEQTTPRYRNYETLRLLLHSMVPSTFPFFQQLGKALFPRRERDPYSRPKHIDLARQLSGTILDQLRPSVALTEPTAKEYHYWIIMLHTLTEMLMDSSRSSGDRSSVQVVVPVLIAFLEQGGFDVLTQMVRRFSTEICKETSESDAGTTASARVASFGLGKIFEFFAALVNGKNIADSTAQFGLLPRSTERRPESPIAHQIVVEVRMAVLPVIRETWESALIERLRPESVAKIIEILKIISTAEHETSSRDRPVPEVFKKTSIQFNWPLHSQLITQLLEDGADEELAREAVFRSNGNQPSATEYSRIHKAGKAGPRNPIPPEDAYTPNRPDLSRPSSQQEVSPPVVAAAATAAADTDAMAVDAAPDFISGAGAVFERMLGDSVLGDLSERTSPEGAGNGTDSPADAAEAQDRPSTSTPANAAGDQTKTESRLTAKEDLDKERAKLRENLIDRSLDIVRAHPHSAIELSELISAMVFRQQNDEVRDEVGATLANALTSLSFDDSDSKSNGTSIAAYAHLLALLMQEKSFFKCNIDTLREKVDEYVSFLNLKVLPTSNEELPPWIPYILLIVELLLSYDEQPVEAQWKPPASENEAVAAPVLPPRNPIVSDSQRNDLLEAILRLLPVLGKEETLATSVLRVIVILTRQPAIAQKVGEKKNLQRLFVMAKQLAGAGAARLKETKTTGSIMAILRHIVEDEDTLKQIMRAEVRSLFENPQRTQRNLDLSTYLRNMAPLALRSPDLFVEVTNEMTKLSRWTPGSEGSTRAHQLALKEPETETNANIADKDTSVEPAVQATEDLSIHDVKQSTEADDKEMADVPKPAHELKRPMVENPHGIIHFLLCELLNYREVDDKEASQPPKDTKVVASTSAPAAESASQDAAAEGQDAADSKDKDKKSSKPIFKAEDHPIFIYRCFLLNCLAELLQSYNQTKVEFINFKRSAPLQTNTPVKPRSSVLNYLINDLLCQGSSLSDNGDSILSKKKAATSAQAQQVLVSLVAKTGERGVDKNRDRFEYDEEPDLLFVRKFVLDTILKAYERAATPEEPIDTRYAKMQCLAELMNHIIGEKDKESTSQRALDSPQGRSQAQLRRMMYEKGYLDKLTSSIAEVDLSHAGVKRAIKYVLRVLRVLTDTAKELSRSHVLPSTSLPDNADDEIISTSSMSDMSDDREETPDLYRNSALGMLEPRGSDDESEDEDANPIKEDDDEEMYDDEYGDELDYGEEDVSDDGEDGVSDEDEELGEMGEIEGLHGDPGVVEVIMGEDDDDMDEDDDEMSEDDEMDSDDMDDMDDHLDVVEEIVDEDGNPIDDDGASGWESEDTDDDDDEDDVEDYGADVQDGDEVHMHGMEPGDIIDNLARAVMDPEDYEGDDMDDIGDHYIDDGRDEDDDEDDDEDMDEDDLIYEEDYPHDHPPPNLPAALGWDTLVVEPFGGHPHHVHRHRHGHRSPFPPGFMVGGGRDPLGDFRSYFSPRHRPSAVPNNADDGVNPLLRRNGQGRESSPRPPPGSGMIGLRLPPEIFGPVGTQLSNSPIAILNDLVASLPVMRHGQSAVHLSITQNGRGEVREYHVAPREPRADNRRETTYHEPQQAVAFTPESTFERYQEEARMVFGGAHFVEKAQKLINIILSKLVPPAMEFEKKLKAEEEERRKIREEERKKFEEEARRIKEAKEAEEKAAREKKEAEEREQQERAAAEVAAAAGERDAASAQETQRQTVDPHAMEGIETQVPSAPSAPPVDNEAAADGSRVLTTIRGEEVDVTELGIDPEYLAALPEEFREEVIAQTVSTRRSQAREVAATGEQGEVFQEFLDALPEDLRLEIVQQERQEARRRERDEQRRQVTTAGQDQIAVDMDPASILLTFPPELRQQVLMDQGEDIMDHLPPEMAAQARLLAQQHAVHPAVAGRSPPVAARRTGPPQPESGENHENKVQRRTVVQMLDKAGVATLLRLMFISQIGSIRNYLFSVLADVCENRQNRLEVISTILLILQEGSTDMDAVERSFSQLSLKAKKPKDKDADPRTPQNLKRTLTSLSASGHHQSNSEISPLMVVHQCLDLLQDLSTKNPHIPMLFLTEHETVGSSLKRTLSRKGKTKDSKSHKYAINSLLTLLDRDLVMESSVVMAYLADLLNKITVPLATMERRRKDALEKAARDAKKKAAENAAEAGEATTSTEQQTNSEATGATVTAAAETKDLKSASVSTGEEPETLKSQDAKSESIQKGPRQMQVPVIPPHNLTLVVKIFVARECSSKTFQNTISAIKNLSAIPGAKATFGQELVRQARLLSENIVTDLDELLPHIEKATSGTEIQGVALAKFSPGASEQNKLLRVLTALDHLFDSKKKSDKSDEEAEAIKNEKQDLVTSLYHNSTFSTMWEKLSACLSAIRQRENMVNVATILLPLIESLMVVCKNTAMNDAPQAQNQSSKEMLLSSPPPEDRMAGLFFTFTEDHRRILNELVRNSPKLMSGTFALLVKNPKVLEFDNKRNYFNRSVHSRSNNNQRPSFPALQLSVRREHVFHDSFKSLYFKTGDEMKYGKLNIRFHNEEGVDAGGVTREWFQVLSRQMFDANYALFTPVSSDRTTFHPNSLSGINDEHLMFFKFIGRIIGKALYEGRVLDCYFSRAVYKRILGKSVSVKDMESFDPDYYKSLVWMLDNDITDIITETFSVEDDEFGVTRTIDLCPNGRDIAVTEENKHDYVRLVVEHKLLSSVRDQMEHFLKGFHDIIPADLISIFNEQELELLISGLPDIDVDDWKSNTEYHNYNPSSQQIQWFWRAIRSFDKEERAKLLQFVTGTSKVPLNGFKELEGMNGINRFNIHRDYGNKERLPSSHTCFNQLDLPEYESYETLRAQLMKAITAGSDYFGFA</sequence>
<comment type="caution">
    <text evidence="1">The sequence shown here is derived from an EMBL/GenBank/DDBJ whole genome shotgun (WGS) entry which is preliminary data.</text>
</comment>
<dbReference type="EMBL" id="VUJX02000002">
    <property type="protein sequence ID" value="KAL0941243.1"/>
    <property type="molecule type" value="Genomic_DNA"/>
</dbReference>
<gene>
    <name evidence="1" type="ORF">CTRU02_204006</name>
</gene>
<accession>A0ACC3ZAV6</accession>
<evidence type="ECO:0000313" key="1">
    <source>
        <dbReference type="EMBL" id="KAL0941243.1"/>
    </source>
</evidence>
<reference evidence="1 2" key="1">
    <citation type="journal article" date="2020" name="Phytopathology">
        <title>Genome Sequence Resources of Colletotrichum truncatum, C. plurivorum, C. musicola, and C. sojae: Four Species Pathogenic to Soybean (Glycine max).</title>
        <authorList>
            <person name="Rogerio F."/>
            <person name="Boufleur T.R."/>
            <person name="Ciampi-Guillardi M."/>
            <person name="Sukno S.A."/>
            <person name="Thon M.R."/>
            <person name="Massola Junior N.S."/>
            <person name="Baroncelli R."/>
        </authorList>
    </citation>
    <scope>NUCLEOTIDE SEQUENCE [LARGE SCALE GENOMIC DNA]</scope>
    <source>
        <strain evidence="1 2">CMES1059</strain>
    </source>
</reference>
<proteinExistence type="predicted"/>
<evidence type="ECO:0000313" key="2">
    <source>
        <dbReference type="Proteomes" id="UP000805649"/>
    </source>
</evidence>
<keyword evidence="2" id="KW-1185">Reference proteome</keyword>
<name>A0ACC3ZAV6_COLTU</name>
<dbReference type="Proteomes" id="UP000805649">
    <property type="component" value="Unassembled WGS sequence"/>
</dbReference>